<reference evidence="1" key="2">
    <citation type="submission" date="2020-09" db="EMBL/GenBank/DDBJ databases">
        <authorList>
            <person name="Sun Q."/>
            <person name="Zhou Y."/>
        </authorList>
    </citation>
    <scope>NUCLEOTIDE SEQUENCE</scope>
    <source>
        <strain evidence="1">CGMCC 4.7430</strain>
    </source>
</reference>
<evidence type="ECO:0000313" key="2">
    <source>
        <dbReference type="Proteomes" id="UP000660745"/>
    </source>
</evidence>
<sequence>MAQILLAHMISSHTDPFPGEKGLPLDTVRDVPITRSQRVIQKTATATAATASASP</sequence>
<name>A0A918A9M4_9ACTN</name>
<keyword evidence="2" id="KW-1185">Reference proteome</keyword>
<reference evidence="1" key="1">
    <citation type="journal article" date="2014" name="Int. J. Syst. Evol. Microbiol.">
        <title>Complete genome sequence of Corynebacterium casei LMG S-19264T (=DSM 44701T), isolated from a smear-ripened cheese.</title>
        <authorList>
            <consortium name="US DOE Joint Genome Institute (JGI-PGF)"/>
            <person name="Walter F."/>
            <person name="Albersmeier A."/>
            <person name="Kalinowski J."/>
            <person name="Ruckert C."/>
        </authorList>
    </citation>
    <scope>NUCLEOTIDE SEQUENCE</scope>
    <source>
        <strain evidence="1">CGMCC 4.7430</strain>
    </source>
</reference>
<comment type="caution">
    <text evidence="1">The sequence shown here is derived from an EMBL/GenBank/DDBJ whole genome shotgun (WGS) entry which is preliminary data.</text>
</comment>
<dbReference type="EMBL" id="BMNK01000008">
    <property type="protein sequence ID" value="GGP09680.1"/>
    <property type="molecule type" value="Genomic_DNA"/>
</dbReference>
<accession>A0A918A9M4</accession>
<proteinExistence type="predicted"/>
<gene>
    <name evidence="1" type="ORF">GCM10012278_46170</name>
</gene>
<evidence type="ECO:0000313" key="1">
    <source>
        <dbReference type="EMBL" id="GGP09680.1"/>
    </source>
</evidence>
<protein>
    <submittedName>
        <fullName evidence="1">Uncharacterized protein</fullName>
    </submittedName>
</protein>
<dbReference type="AlphaFoldDB" id="A0A918A9M4"/>
<dbReference type="Proteomes" id="UP000660745">
    <property type="component" value="Unassembled WGS sequence"/>
</dbReference>
<organism evidence="1 2">
    <name type="scientific">Nonomuraea glycinis</name>
    <dbReference type="NCBI Taxonomy" id="2047744"/>
    <lineage>
        <taxon>Bacteria</taxon>
        <taxon>Bacillati</taxon>
        <taxon>Actinomycetota</taxon>
        <taxon>Actinomycetes</taxon>
        <taxon>Streptosporangiales</taxon>
        <taxon>Streptosporangiaceae</taxon>
        <taxon>Nonomuraea</taxon>
    </lineage>
</organism>